<dbReference type="UniPathway" id="UPA00359">
    <property type="reaction ID" value="UER00478"/>
</dbReference>
<feature type="binding site" evidence="18">
    <location>
        <position position="260"/>
    </location>
    <ligand>
        <name>Zn(2+)</name>
        <dbReference type="ChEBI" id="CHEBI:29105"/>
    </ligand>
</feature>
<evidence type="ECO:0000256" key="2">
    <source>
        <dbReference type="ARBA" id="ARBA00002923"/>
    </source>
</evidence>
<dbReference type="Gene3D" id="3.30.230.20">
    <property type="entry name" value="lpxc deacetylase, domain 1"/>
    <property type="match status" value="1"/>
</dbReference>
<evidence type="ECO:0000313" key="20">
    <source>
        <dbReference type="EMBL" id="HJF08256.1"/>
    </source>
</evidence>
<evidence type="ECO:0000256" key="18">
    <source>
        <dbReference type="HAMAP-Rule" id="MF_00388"/>
    </source>
</evidence>
<dbReference type="AlphaFoldDB" id="A0A412GXG6"/>
<comment type="catalytic activity">
    <reaction evidence="14 18">
        <text>a UDP-3-O-[(3R)-3-hydroxyacyl]-N-acetyl-alpha-D-glucosamine + H2O = a UDP-3-O-[(3R)-3-hydroxyacyl]-alpha-D-glucosamine + acetate</text>
        <dbReference type="Rhea" id="RHEA:67816"/>
        <dbReference type="ChEBI" id="CHEBI:15377"/>
        <dbReference type="ChEBI" id="CHEBI:30089"/>
        <dbReference type="ChEBI" id="CHEBI:137740"/>
        <dbReference type="ChEBI" id="CHEBI:173225"/>
        <dbReference type="EC" id="3.5.1.108"/>
    </reaction>
</comment>
<dbReference type="GO" id="GO:0005737">
    <property type="term" value="C:cytoplasm"/>
    <property type="evidence" value="ECO:0007669"/>
    <property type="project" value="UniProtKB-SubCell"/>
</dbReference>
<evidence type="ECO:0000256" key="13">
    <source>
        <dbReference type="ARBA" id="ARBA00023268"/>
    </source>
</evidence>
<feature type="binding site" evidence="18">
    <location>
        <position position="78"/>
    </location>
    <ligand>
        <name>Zn(2+)</name>
        <dbReference type="ChEBI" id="CHEBI:29105"/>
    </ligand>
</feature>
<dbReference type="GO" id="GO:0103117">
    <property type="term" value="F:UDP-3-O-acyl-N-acetylglucosamine deacetylase activity"/>
    <property type="evidence" value="ECO:0007669"/>
    <property type="project" value="UniProtKB-UniRule"/>
</dbReference>
<comment type="similarity">
    <text evidence="19">Belongs to the thioester dehydratase family. FabZ subfamily.</text>
</comment>
<dbReference type="NCBIfam" id="NF000582">
    <property type="entry name" value="PRK00006.1"/>
    <property type="match status" value="1"/>
</dbReference>
<comment type="caution">
    <text evidence="21">The sequence shown here is derived from an EMBL/GenBank/DDBJ whole genome shotgun (WGS) entry which is preliminary data.</text>
</comment>
<dbReference type="EC" id="3.5.1.108" evidence="18"/>
<comment type="subcellular location">
    <subcellularLocation>
        <location evidence="3 19">Cytoplasm</location>
    </subcellularLocation>
</comment>
<keyword evidence="12 19" id="KW-0456">Lyase</keyword>
<comment type="function">
    <text evidence="2 18">Catalyzes the hydrolysis of UDP-3-O-myristoyl-N-acetylglucosamine to form UDP-3-O-myristoylglucosamine and acetate, the committed step in lipid A biosynthesis.</text>
</comment>
<evidence type="ECO:0000256" key="3">
    <source>
        <dbReference type="ARBA" id="ARBA00004496"/>
    </source>
</evidence>
<name>A0A412GXG6_9BACT</name>
<dbReference type="NCBIfam" id="TIGR01750">
    <property type="entry name" value="fabZ"/>
    <property type="match status" value="1"/>
</dbReference>
<dbReference type="EMBL" id="DYXD01000194">
    <property type="protein sequence ID" value="HJF08256.1"/>
    <property type="molecule type" value="Genomic_DNA"/>
</dbReference>
<dbReference type="NCBIfam" id="NF009667">
    <property type="entry name" value="PRK13188.1"/>
    <property type="match status" value="1"/>
</dbReference>
<dbReference type="EC" id="4.2.1.59" evidence="19"/>
<dbReference type="InterPro" id="IPR020568">
    <property type="entry name" value="Ribosomal_Su5_D2-typ_SF"/>
</dbReference>
<dbReference type="NCBIfam" id="TIGR00325">
    <property type="entry name" value="lpxC"/>
    <property type="match status" value="1"/>
</dbReference>
<protein>
    <recommendedName>
        <fullName evidence="18 19">Multifunctional fusion protein</fullName>
    </recommendedName>
    <domain>
        <recommendedName>
            <fullName evidence="19">3-hydroxyacyl-[acyl-carrier-protein] dehydratase FabZ</fullName>
            <ecNumber evidence="19">4.2.1.59</ecNumber>
        </recommendedName>
        <alternativeName>
            <fullName evidence="19">(3R)-hydroxymyristoyl-[acyl-carrier-protein] dehydratase</fullName>
        </alternativeName>
        <alternativeName>
            <fullName evidence="19">Beta-hydroxyacyl-ACP dehydratase</fullName>
            <shortName evidence="19">(3R)-hydroxymyristoyl-ACP dehydrase</shortName>
        </alternativeName>
    </domain>
    <domain>
        <recommendedName>
            <fullName evidence="18">UDP-3-O-acyl-N-acetylglucosamine deacetylase</fullName>
            <shortName evidence="18">UDP-3-O-acyl-GlcNAc deacetylase</shortName>
            <ecNumber evidence="18">3.5.1.108</ecNumber>
        </recommendedName>
        <alternativeName>
            <fullName evidence="18">UDP-3-O-[R-3-hydroxymyristoyl]-N-acetylglucosamine deacetylase</fullName>
        </alternativeName>
    </domain>
</protein>
<evidence type="ECO:0000256" key="16">
    <source>
        <dbReference type="ARBA" id="ARBA00061221"/>
    </source>
</evidence>
<dbReference type="HAMAP" id="MF_00388">
    <property type="entry name" value="LpxC"/>
    <property type="match status" value="1"/>
</dbReference>
<comment type="similarity">
    <text evidence="16">In the N-terminal section; belongs to the LpxC family.</text>
</comment>
<reference evidence="20" key="2">
    <citation type="journal article" date="2021" name="PeerJ">
        <title>Extensive microbial diversity within the chicken gut microbiome revealed by metagenomics and culture.</title>
        <authorList>
            <person name="Gilroy R."/>
            <person name="Ravi A."/>
            <person name="Getino M."/>
            <person name="Pursley I."/>
            <person name="Horton D.L."/>
            <person name="Alikhan N.F."/>
            <person name="Baker D."/>
            <person name="Gharbi K."/>
            <person name="Hall N."/>
            <person name="Watson M."/>
            <person name="Adriaenssens E.M."/>
            <person name="Foster-Nyarko E."/>
            <person name="Jarju S."/>
            <person name="Secka A."/>
            <person name="Antonio M."/>
            <person name="Oren A."/>
            <person name="Chaudhuri R.R."/>
            <person name="La Ragione R."/>
            <person name="Hildebrand F."/>
            <person name="Pallen M.J."/>
        </authorList>
    </citation>
    <scope>NUCLEOTIDE SEQUENCE</scope>
    <source>
        <strain evidence="20">CHK165-8395</strain>
    </source>
</reference>
<dbReference type="CDD" id="cd01288">
    <property type="entry name" value="FabZ"/>
    <property type="match status" value="1"/>
</dbReference>
<evidence type="ECO:0000256" key="9">
    <source>
        <dbReference type="ARBA" id="ARBA00022801"/>
    </source>
</evidence>
<evidence type="ECO:0000313" key="22">
    <source>
        <dbReference type="Proteomes" id="UP000285864"/>
    </source>
</evidence>
<keyword evidence="7 18" id="KW-0441">Lipid A biosynthesis</keyword>
<gene>
    <name evidence="18" type="primary">lpxC</name>
    <name evidence="19" type="synonym">fabZ</name>
    <name evidence="21" type="ORF">DWY20_01930</name>
    <name evidence="20" type="ORF">K8U81_08725</name>
</gene>
<evidence type="ECO:0000256" key="14">
    <source>
        <dbReference type="ARBA" id="ARBA00024535"/>
    </source>
</evidence>
<evidence type="ECO:0000256" key="8">
    <source>
        <dbReference type="ARBA" id="ARBA00022723"/>
    </source>
</evidence>
<comment type="function">
    <text evidence="15 19">Involved in unsaturated fatty acids biosynthesis. Catalyzes the dehydration of short chain beta-hydroxyacyl-ACPs and long chain saturated and unsaturated beta-hydroxyacyl-ACPs.</text>
</comment>
<evidence type="ECO:0000256" key="10">
    <source>
        <dbReference type="ARBA" id="ARBA00022833"/>
    </source>
</evidence>
<dbReference type="GO" id="GO:0006633">
    <property type="term" value="P:fatty acid biosynthetic process"/>
    <property type="evidence" value="ECO:0007669"/>
    <property type="project" value="UniProtKB-UniRule"/>
</dbReference>
<evidence type="ECO:0000256" key="15">
    <source>
        <dbReference type="ARBA" id="ARBA00025049"/>
    </source>
</evidence>
<dbReference type="Proteomes" id="UP000718012">
    <property type="component" value="Unassembled WGS sequence"/>
</dbReference>
<evidence type="ECO:0000256" key="5">
    <source>
        <dbReference type="ARBA" id="ARBA00022490"/>
    </source>
</evidence>
<evidence type="ECO:0000313" key="21">
    <source>
        <dbReference type="EMBL" id="RGR99559.1"/>
    </source>
</evidence>
<evidence type="ECO:0000256" key="4">
    <source>
        <dbReference type="ARBA" id="ARBA00005002"/>
    </source>
</evidence>
<reference evidence="20" key="3">
    <citation type="submission" date="2021-09" db="EMBL/GenBank/DDBJ databases">
        <authorList>
            <person name="Gilroy R."/>
        </authorList>
    </citation>
    <scope>NUCLEOTIDE SEQUENCE</scope>
    <source>
        <strain evidence="20">CHK165-8395</strain>
    </source>
</reference>
<dbReference type="InterPro" id="IPR010084">
    <property type="entry name" value="FabZ"/>
</dbReference>
<accession>A0A412GXG6</accession>
<dbReference type="SUPFAM" id="SSF54211">
    <property type="entry name" value="Ribosomal protein S5 domain 2-like"/>
    <property type="match status" value="2"/>
</dbReference>
<proteinExistence type="inferred from homology"/>
<dbReference type="Gene3D" id="3.10.129.10">
    <property type="entry name" value="Hotdog Thioesterase"/>
    <property type="match status" value="1"/>
</dbReference>
<feature type="active site" evidence="19">
    <location>
        <position position="364"/>
    </location>
</feature>
<comment type="catalytic activity">
    <reaction evidence="19">
        <text>a (3R)-hydroxyacyl-[ACP] = a (2E)-enoyl-[ACP] + H2O</text>
        <dbReference type="Rhea" id="RHEA:13097"/>
        <dbReference type="Rhea" id="RHEA-COMP:9925"/>
        <dbReference type="Rhea" id="RHEA-COMP:9945"/>
        <dbReference type="ChEBI" id="CHEBI:15377"/>
        <dbReference type="ChEBI" id="CHEBI:78784"/>
        <dbReference type="ChEBI" id="CHEBI:78827"/>
        <dbReference type="EC" id="4.2.1.59"/>
    </reaction>
</comment>
<dbReference type="InterPro" id="IPR004463">
    <property type="entry name" value="UDP-acyl_GlcNac_deAcase"/>
</dbReference>
<dbReference type="EMBL" id="QRUU01000005">
    <property type="protein sequence ID" value="RGR99559.1"/>
    <property type="molecule type" value="Genomic_DNA"/>
</dbReference>
<dbReference type="PANTHER" id="PTHR30272:SF1">
    <property type="entry name" value="3-HYDROXYACYL-[ACYL-CARRIER-PROTEIN] DEHYDRATASE"/>
    <property type="match status" value="1"/>
</dbReference>
<feature type="binding site" evidence="18">
    <location>
        <position position="264"/>
    </location>
    <ligand>
        <name>Zn(2+)</name>
        <dbReference type="ChEBI" id="CHEBI:29105"/>
    </ligand>
</feature>
<dbReference type="InterPro" id="IPR015870">
    <property type="entry name" value="UDP-acyl_N-AcGlcN_deAcase_N"/>
</dbReference>
<dbReference type="RefSeq" id="WP_022125090.1">
    <property type="nucleotide sequence ID" value="NZ_CALUHW010000002.1"/>
</dbReference>
<dbReference type="FunFam" id="3.10.129.10:FF:000001">
    <property type="entry name" value="3-hydroxyacyl-[acyl-carrier-protein] dehydratase FabZ"/>
    <property type="match status" value="1"/>
</dbReference>
<evidence type="ECO:0000256" key="7">
    <source>
        <dbReference type="ARBA" id="ARBA00022556"/>
    </source>
</evidence>
<dbReference type="Proteomes" id="UP000285864">
    <property type="component" value="Unassembled WGS sequence"/>
</dbReference>
<keyword evidence="8 18" id="KW-0479">Metal-binding</keyword>
<reference evidence="21 22" key="1">
    <citation type="submission" date="2018-08" db="EMBL/GenBank/DDBJ databases">
        <title>A genome reference for cultivated species of the human gut microbiota.</title>
        <authorList>
            <person name="Zou Y."/>
            <person name="Xue W."/>
            <person name="Luo G."/>
        </authorList>
    </citation>
    <scope>NUCLEOTIDE SEQUENCE [LARGE SCALE GENOMIC DNA]</scope>
    <source>
        <strain evidence="21 22">AF24-2</strain>
    </source>
</reference>
<evidence type="ECO:0000256" key="1">
    <source>
        <dbReference type="ARBA" id="ARBA00001947"/>
    </source>
</evidence>
<dbReference type="InterPro" id="IPR029069">
    <property type="entry name" value="HotDog_dom_sf"/>
</dbReference>
<evidence type="ECO:0000256" key="12">
    <source>
        <dbReference type="ARBA" id="ARBA00023239"/>
    </source>
</evidence>
<keyword evidence="13" id="KW-0511">Multifunctional enzyme</keyword>
<organism evidence="21 22">
    <name type="scientific">Phocaeicola coprocola</name>
    <dbReference type="NCBI Taxonomy" id="310298"/>
    <lineage>
        <taxon>Bacteria</taxon>
        <taxon>Pseudomonadati</taxon>
        <taxon>Bacteroidota</taxon>
        <taxon>Bacteroidia</taxon>
        <taxon>Bacteroidales</taxon>
        <taxon>Bacteroidaceae</taxon>
        <taxon>Phocaeicola</taxon>
    </lineage>
</organism>
<evidence type="ECO:0000256" key="6">
    <source>
        <dbReference type="ARBA" id="ARBA00022516"/>
    </source>
</evidence>
<keyword evidence="11 18" id="KW-0443">Lipid metabolism</keyword>
<dbReference type="HAMAP" id="MF_00406">
    <property type="entry name" value="FabZ"/>
    <property type="match status" value="1"/>
</dbReference>
<comment type="similarity">
    <text evidence="17">In the C-terminal section; belongs to the thioester dehydratase family.</text>
</comment>
<comment type="cofactor">
    <cofactor evidence="1 18">
        <name>Zn(2+)</name>
        <dbReference type="ChEBI" id="CHEBI:29105"/>
    </cofactor>
</comment>
<evidence type="ECO:0000256" key="17">
    <source>
        <dbReference type="ARBA" id="ARBA00061355"/>
    </source>
</evidence>
<keyword evidence="9 18" id="KW-0378">Hydrolase</keyword>
<comment type="pathway">
    <text evidence="4 18">Glycolipid biosynthesis; lipid IV(A) biosynthesis; lipid IV(A) from (3R)-3-hydroxytetradecanoyl-[acyl-carrier-protein] and UDP-N-acetyl-alpha-D-glucosamine: step 2/6.</text>
</comment>
<dbReference type="InterPro" id="IPR011334">
    <property type="entry name" value="UDP-acyl_GlcNac_deAcase_C"/>
</dbReference>
<dbReference type="InterPro" id="IPR013114">
    <property type="entry name" value="FabA_FabZ"/>
</dbReference>
<keyword evidence="6 18" id="KW-0444">Lipid biosynthesis</keyword>
<keyword evidence="10 18" id="KW-0862">Zinc</keyword>
<comment type="similarity">
    <text evidence="18">Belongs to the LpxC family.</text>
</comment>
<keyword evidence="22" id="KW-1185">Reference proteome</keyword>
<dbReference type="Gene3D" id="3.30.1700.10">
    <property type="entry name" value="lpxc deacetylase, domain 2"/>
    <property type="match status" value="1"/>
</dbReference>
<dbReference type="Pfam" id="PF03331">
    <property type="entry name" value="LpxC"/>
    <property type="match status" value="2"/>
</dbReference>
<evidence type="ECO:0000256" key="11">
    <source>
        <dbReference type="ARBA" id="ARBA00023098"/>
    </source>
</evidence>
<dbReference type="SUPFAM" id="SSF54637">
    <property type="entry name" value="Thioesterase/thiol ester dehydrase-isomerase"/>
    <property type="match status" value="1"/>
</dbReference>
<dbReference type="GO" id="GO:0009245">
    <property type="term" value="P:lipid A biosynthetic process"/>
    <property type="evidence" value="ECO:0007669"/>
    <property type="project" value="UniProtKB-UniRule"/>
</dbReference>
<evidence type="ECO:0000256" key="19">
    <source>
        <dbReference type="HAMAP-Rule" id="MF_00406"/>
    </source>
</evidence>
<dbReference type="Pfam" id="PF07977">
    <property type="entry name" value="FabA"/>
    <property type="match status" value="1"/>
</dbReference>
<sequence length="461" mass="51366">MLKQQTLKGSFSLNGKGLHTGVKLTVTFNPAPEHHGYKIQRIDLDDQPIIDAVAENVVDTTRGTVLVKNGVKVSTVEHAMAALYAAGIDNCLIQVNGPEFPILDGSAKAYVECIKRVGIEEQNAPKDFYIIKSKIEFRDEATGSSITVLPDDKFSVNTLISYDSKILTNQYATLENMEDFPAEVASARTFVFVREIEPLLNAGLIKGGDLDNAIVIYEKQMTQENFDKLADVMGVPHMDASQLGYINHIPLVWPNEPARHKLLDIIGDLALIGKPIKGRIIATRPGHTINNKFARQIRKEIRLHEIQAPVYNCNEAPIMDVNRIRELLPHRYPFQLVDKVIAIGANHIVGIKNVTSNEPFFVGHFPNEPVMPGVLQIEAMAQVGGLLVLNSLDDPEKYSTYFLKIDNVKFRQKVVPGDTLIFRVELMAPIRRGISTMKGYIFVGEKIVCEAEFMAQIVKNK</sequence>
<dbReference type="GO" id="GO:0019171">
    <property type="term" value="F:(3R)-hydroxyacyl-[acyl-carrier-protein] dehydratase activity"/>
    <property type="evidence" value="ECO:0007669"/>
    <property type="project" value="UniProtKB-EC"/>
</dbReference>
<dbReference type="PANTHER" id="PTHR30272">
    <property type="entry name" value="3-HYDROXYACYL-[ACYL-CARRIER-PROTEIN] DEHYDRATASE"/>
    <property type="match status" value="1"/>
</dbReference>
<dbReference type="GO" id="GO:0016020">
    <property type="term" value="C:membrane"/>
    <property type="evidence" value="ECO:0007669"/>
    <property type="project" value="GOC"/>
</dbReference>
<feature type="active site" description="Proton donor" evidence="18">
    <location>
        <position position="287"/>
    </location>
</feature>
<dbReference type="GO" id="GO:0046872">
    <property type="term" value="F:metal ion binding"/>
    <property type="evidence" value="ECO:0007669"/>
    <property type="project" value="UniProtKB-KW"/>
</dbReference>
<keyword evidence="5 19" id="KW-0963">Cytoplasm</keyword>